<organism evidence="2 3">
    <name type="scientific">Babesia duncani</name>
    <dbReference type="NCBI Taxonomy" id="323732"/>
    <lineage>
        <taxon>Eukaryota</taxon>
        <taxon>Sar</taxon>
        <taxon>Alveolata</taxon>
        <taxon>Apicomplexa</taxon>
        <taxon>Aconoidasida</taxon>
        <taxon>Piroplasmida</taxon>
        <taxon>Babesiidae</taxon>
        <taxon>Babesia</taxon>
    </lineage>
</organism>
<accession>A0AAD9UQU1</accession>
<feature type="region of interest" description="Disordered" evidence="1">
    <location>
        <begin position="33"/>
        <end position="63"/>
    </location>
</feature>
<evidence type="ECO:0000256" key="1">
    <source>
        <dbReference type="SAM" id="MobiDB-lite"/>
    </source>
</evidence>
<evidence type="ECO:0000313" key="3">
    <source>
        <dbReference type="Proteomes" id="UP001214638"/>
    </source>
</evidence>
<name>A0AAD9UQU1_9APIC</name>
<dbReference type="Proteomes" id="UP001214638">
    <property type="component" value="Unassembled WGS sequence"/>
</dbReference>
<dbReference type="SUPFAM" id="SSF57667">
    <property type="entry name" value="beta-beta-alpha zinc fingers"/>
    <property type="match status" value="1"/>
</dbReference>
<dbReference type="InterPro" id="IPR036236">
    <property type="entry name" value="Znf_C2H2_sf"/>
</dbReference>
<dbReference type="Gene3D" id="3.30.160.60">
    <property type="entry name" value="Classic Zinc Finger"/>
    <property type="match status" value="1"/>
</dbReference>
<evidence type="ECO:0000313" key="2">
    <source>
        <dbReference type="EMBL" id="KAK2198473.1"/>
    </source>
</evidence>
<proteinExistence type="predicted"/>
<feature type="compositionally biased region" description="Basic and acidic residues" evidence="1">
    <location>
        <begin position="51"/>
        <end position="62"/>
    </location>
</feature>
<dbReference type="EMBL" id="JALLKP010000001">
    <property type="protein sequence ID" value="KAK2198473.1"/>
    <property type="molecule type" value="Genomic_DNA"/>
</dbReference>
<dbReference type="GeneID" id="94335786"/>
<comment type="caution">
    <text evidence="2">The sequence shown here is derived from an EMBL/GenBank/DDBJ whole genome shotgun (WGS) entry which is preliminary data.</text>
</comment>
<feature type="region of interest" description="Disordered" evidence="1">
    <location>
        <begin position="96"/>
        <end position="123"/>
    </location>
</feature>
<keyword evidence="3" id="KW-1185">Reference proteome</keyword>
<reference evidence="2" key="1">
    <citation type="journal article" date="2023" name="Nat. Microbiol.">
        <title>Babesia duncani multi-omics identifies virulence factors and drug targets.</title>
        <authorList>
            <person name="Singh P."/>
            <person name="Lonardi S."/>
            <person name="Liang Q."/>
            <person name="Vydyam P."/>
            <person name="Khabirova E."/>
            <person name="Fang T."/>
            <person name="Gihaz S."/>
            <person name="Thekkiniath J."/>
            <person name="Munshi M."/>
            <person name="Abel S."/>
            <person name="Ciampossin L."/>
            <person name="Batugedara G."/>
            <person name="Gupta M."/>
            <person name="Lu X.M."/>
            <person name="Lenz T."/>
            <person name="Chakravarty S."/>
            <person name="Cornillot E."/>
            <person name="Hu Y."/>
            <person name="Ma W."/>
            <person name="Gonzalez L.M."/>
            <person name="Sanchez S."/>
            <person name="Estrada K."/>
            <person name="Sanchez-Flores A."/>
            <person name="Montero E."/>
            <person name="Harb O.S."/>
            <person name="Le Roch K.G."/>
            <person name="Mamoun C.B."/>
        </authorList>
    </citation>
    <scope>NUCLEOTIDE SEQUENCE</scope>
    <source>
        <strain evidence="2">WA1</strain>
    </source>
</reference>
<dbReference type="AlphaFoldDB" id="A0AAD9UQU1"/>
<dbReference type="RefSeq" id="XP_067805315.1">
    <property type="nucleotide sequence ID" value="XM_067946524.1"/>
</dbReference>
<gene>
    <name evidence="2" type="ORF">BdWA1_001488</name>
</gene>
<sequence length="123" mass="14437">MFKRAHLYTCTAPVPGKVQDEYEYYNLVENSLKSQKTSENTKGAKESSPNEEAKPSQSDDIKYMPGNKVAYCVYCKDKRLLNEDAIQKHLKSKNHWKKIKSAKTRQERDEKLRKTFNNRFNTE</sequence>
<feature type="compositionally biased region" description="Basic and acidic residues" evidence="1">
    <location>
        <begin position="104"/>
        <end position="113"/>
    </location>
</feature>
<protein>
    <submittedName>
        <fullName evidence="2">Bifunctional Zinc finger C2H2 superfamily/Zinc finger</fullName>
    </submittedName>
</protein>
<dbReference type="KEGG" id="bdw:94335786"/>